<keyword evidence="2" id="KW-1185">Reference proteome</keyword>
<protein>
    <submittedName>
        <fullName evidence="1">Uncharacterized protein</fullName>
    </submittedName>
</protein>
<reference evidence="1" key="1">
    <citation type="submission" date="2020-05" db="EMBL/GenBank/DDBJ databases">
        <title>Large-scale comparative analyses of tick genomes elucidate their genetic diversity and vector capacities.</title>
        <authorList>
            <person name="Jia N."/>
            <person name="Wang J."/>
            <person name="Shi W."/>
            <person name="Du L."/>
            <person name="Sun Y."/>
            <person name="Zhan W."/>
            <person name="Jiang J."/>
            <person name="Wang Q."/>
            <person name="Zhang B."/>
            <person name="Ji P."/>
            <person name="Sakyi L.B."/>
            <person name="Cui X."/>
            <person name="Yuan T."/>
            <person name="Jiang B."/>
            <person name="Yang W."/>
            <person name="Lam T.T.-Y."/>
            <person name="Chang Q."/>
            <person name="Ding S."/>
            <person name="Wang X."/>
            <person name="Zhu J."/>
            <person name="Ruan X."/>
            <person name="Zhao L."/>
            <person name="Wei J."/>
            <person name="Que T."/>
            <person name="Du C."/>
            <person name="Cheng J."/>
            <person name="Dai P."/>
            <person name="Han X."/>
            <person name="Huang E."/>
            <person name="Gao Y."/>
            <person name="Liu J."/>
            <person name="Shao H."/>
            <person name="Ye R."/>
            <person name="Li L."/>
            <person name="Wei W."/>
            <person name="Wang X."/>
            <person name="Wang C."/>
            <person name="Yang T."/>
            <person name="Huo Q."/>
            <person name="Li W."/>
            <person name="Guo W."/>
            <person name="Chen H."/>
            <person name="Zhou L."/>
            <person name="Ni X."/>
            <person name="Tian J."/>
            <person name="Zhou Y."/>
            <person name="Sheng Y."/>
            <person name="Liu T."/>
            <person name="Pan Y."/>
            <person name="Xia L."/>
            <person name="Li J."/>
            <person name="Zhao F."/>
            <person name="Cao W."/>
        </authorList>
    </citation>
    <scope>NUCLEOTIDE SEQUENCE</scope>
    <source>
        <strain evidence="1">Dsil-2018</strain>
    </source>
</reference>
<accession>A0ACB8DIU7</accession>
<proteinExistence type="predicted"/>
<evidence type="ECO:0000313" key="2">
    <source>
        <dbReference type="Proteomes" id="UP000821865"/>
    </source>
</evidence>
<comment type="caution">
    <text evidence="1">The sequence shown here is derived from an EMBL/GenBank/DDBJ whole genome shotgun (WGS) entry which is preliminary data.</text>
</comment>
<dbReference type="EMBL" id="CM023480">
    <property type="protein sequence ID" value="KAH7970536.1"/>
    <property type="molecule type" value="Genomic_DNA"/>
</dbReference>
<dbReference type="Proteomes" id="UP000821865">
    <property type="component" value="Chromosome 11"/>
</dbReference>
<gene>
    <name evidence="1" type="ORF">HPB49_009936</name>
</gene>
<sequence>MSKHHTEPAILHSLKERGIVGQLLLVRAFAVFACVCALLLPWGSALLLLVARDTPSFCARNSAFADIVATSCPTPPQLAERSESSQSCRRAGLLQRTEQLGQLSRSHESKLDISEQIDDKAAPSTEEPNRAEWLERLDGVHLHRSDLNRLVMDYLVTEGFKEAADKFRLEAGVVPPVSLDSLDERIRIRDCLQEASGRVLEAVALLNGLRPELLDNDRCLLFHLRQQHLIELIREGRTEEALAYAQDHLSECGEENPQVLSELERTLALLAFEEPQTSPFGDLLHPSQRQKVASEVNAALLEDQSQTRPQLSVMLRLLLWAQDQLEQLPPGAPRLRYPRVTQLADPFPQQ</sequence>
<organism evidence="1 2">
    <name type="scientific">Dermacentor silvarum</name>
    <name type="common">Tick</name>
    <dbReference type="NCBI Taxonomy" id="543639"/>
    <lineage>
        <taxon>Eukaryota</taxon>
        <taxon>Metazoa</taxon>
        <taxon>Ecdysozoa</taxon>
        <taxon>Arthropoda</taxon>
        <taxon>Chelicerata</taxon>
        <taxon>Arachnida</taxon>
        <taxon>Acari</taxon>
        <taxon>Parasitiformes</taxon>
        <taxon>Ixodida</taxon>
        <taxon>Ixodoidea</taxon>
        <taxon>Ixodidae</taxon>
        <taxon>Rhipicephalinae</taxon>
        <taxon>Dermacentor</taxon>
    </lineage>
</organism>
<evidence type="ECO:0000313" key="1">
    <source>
        <dbReference type="EMBL" id="KAH7970536.1"/>
    </source>
</evidence>
<name>A0ACB8DIU7_DERSI</name>